<dbReference type="RefSeq" id="WP_185193360.1">
    <property type="nucleotide sequence ID" value="NZ_JACKXD010000004.1"/>
</dbReference>
<protein>
    <recommendedName>
        <fullName evidence="3">Halobacterial output domain-containing protein</fullName>
    </recommendedName>
</protein>
<keyword evidence="2" id="KW-1185">Reference proteome</keyword>
<name>A0A7J9SKS5_9EURY</name>
<dbReference type="EMBL" id="JACKXD010000004">
    <property type="protein sequence ID" value="MBB6646983.1"/>
    <property type="molecule type" value="Genomic_DNA"/>
</dbReference>
<sequence length="95" mass="10139">MTDTTRDADRPDAAAWETIAHHDFGSTDELDATILTALDGEGPNQPLYATVDVEPAERFLASVGGADAAVVFRIAGRPVRVSADGRVQVRRTTSE</sequence>
<comment type="caution">
    <text evidence="1">The sequence shown here is derived from an EMBL/GenBank/DDBJ whole genome shotgun (WGS) entry which is preliminary data.</text>
</comment>
<gene>
    <name evidence="1" type="ORF">H5V44_11920</name>
</gene>
<evidence type="ECO:0008006" key="3">
    <source>
        <dbReference type="Google" id="ProtNLM"/>
    </source>
</evidence>
<proteinExistence type="predicted"/>
<evidence type="ECO:0000313" key="2">
    <source>
        <dbReference type="Proteomes" id="UP000546257"/>
    </source>
</evidence>
<organism evidence="1 2">
    <name type="scientific">Halobellus ruber</name>
    <dbReference type="NCBI Taxonomy" id="2761102"/>
    <lineage>
        <taxon>Archaea</taxon>
        <taxon>Methanobacteriati</taxon>
        <taxon>Methanobacteriota</taxon>
        <taxon>Stenosarchaea group</taxon>
        <taxon>Halobacteria</taxon>
        <taxon>Halobacteriales</taxon>
        <taxon>Haloferacaceae</taxon>
        <taxon>Halobellus</taxon>
    </lineage>
</organism>
<dbReference type="Proteomes" id="UP000546257">
    <property type="component" value="Unassembled WGS sequence"/>
</dbReference>
<dbReference type="AlphaFoldDB" id="A0A7J9SKS5"/>
<evidence type="ECO:0000313" key="1">
    <source>
        <dbReference type="EMBL" id="MBB6646983.1"/>
    </source>
</evidence>
<accession>A0A7J9SKS5</accession>
<reference evidence="1 2" key="1">
    <citation type="submission" date="2020-08" db="EMBL/GenBank/DDBJ databases">
        <authorList>
            <person name="Seo M.-J."/>
        </authorList>
    </citation>
    <scope>NUCLEOTIDE SEQUENCE [LARGE SCALE GENOMIC DNA]</scope>
    <source>
        <strain evidence="1 2">MBLA0160</strain>
    </source>
</reference>